<dbReference type="Proteomes" id="UP000276282">
    <property type="component" value="Unassembled WGS sequence"/>
</dbReference>
<sequence length="49" mass="5845">MKHLYTKTSKGEQLNKLNPKKETLQFLLNYSKALRITKYKQLSFETILN</sequence>
<proteinExistence type="predicted"/>
<dbReference type="AlphaFoldDB" id="A0A495PSJ1"/>
<name>A0A495PSJ1_9FLAO</name>
<accession>A0A495PSJ1</accession>
<evidence type="ECO:0000313" key="1">
    <source>
        <dbReference type="EMBL" id="RKS52966.1"/>
    </source>
</evidence>
<protein>
    <submittedName>
        <fullName evidence="1">Uncharacterized protein</fullName>
    </submittedName>
</protein>
<gene>
    <name evidence="1" type="ORF">BC962_1211</name>
</gene>
<comment type="caution">
    <text evidence="1">The sequence shown here is derived from an EMBL/GenBank/DDBJ whole genome shotgun (WGS) entry which is preliminary data.</text>
</comment>
<organism evidence="1 2">
    <name type="scientific">Gillisia mitskevichiae</name>
    <dbReference type="NCBI Taxonomy" id="270921"/>
    <lineage>
        <taxon>Bacteria</taxon>
        <taxon>Pseudomonadati</taxon>
        <taxon>Bacteroidota</taxon>
        <taxon>Flavobacteriia</taxon>
        <taxon>Flavobacteriales</taxon>
        <taxon>Flavobacteriaceae</taxon>
        <taxon>Gillisia</taxon>
    </lineage>
</organism>
<reference evidence="1 2" key="1">
    <citation type="submission" date="2018-10" db="EMBL/GenBank/DDBJ databases">
        <title>Genomic Encyclopedia of Archaeal and Bacterial Type Strains, Phase II (KMG-II): from individual species to whole genera.</title>
        <authorList>
            <person name="Goeker M."/>
        </authorList>
    </citation>
    <scope>NUCLEOTIDE SEQUENCE [LARGE SCALE GENOMIC DNA]</scope>
    <source>
        <strain evidence="1 2">DSM 19839</strain>
    </source>
</reference>
<evidence type="ECO:0000313" key="2">
    <source>
        <dbReference type="Proteomes" id="UP000276282"/>
    </source>
</evidence>
<dbReference type="EMBL" id="RBLG01000002">
    <property type="protein sequence ID" value="RKS52966.1"/>
    <property type="molecule type" value="Genomic_DNA"/>
</dbReference>
<keyword evidence="2" id="KW-1185">Reference proteome</keyword>